<feature type="domain" description="C2H2-type" evidence="10">
    <location>
        <begin position="197"/>
        <end position="220"/>
    </location>
</feature>
<dbReference type="OMA" id="GGCPWRS"/>
<feature type="domain" description="C2H2-type" evidence="10">
    <location>
        <begin position="340"/>
        <end position="368"/>
    </location>
</feature>
<keyword evidence="7" id="KW-0539">Nucleus</keyword>
<evidence type="ECO:0000256" key="3">
    <source>
        <dbReference type="ARBA" id="ARBA00022737"/>
    </source>
</evidence>
<proteinExistence type="predicted"/>
<evidence type="ECO:0000256" key="4">
    <source>
        <dbReference type="ARBA" id="ARBA00022771"/>
    </source>
</evidence>
<evidence type="ECO:0000256" key="8">
    <source>
        <dbReference type="PROSITE-ProRule" id="PRU00042"/>
    </source>
</evidence>
<dbReference type="Gene3D" id="3.30.160.60">
    <property type="entry name" value="Classic Zinc Finger"/>
    <property type="match status" value="10"/>
</dbReference>
<evidence type="ECO:0000256" key="9">
    <source>
        <dbReference type="SAM" id="MobiDB-lite"/>
    </source>
</evidence>
<feature type="compositionally biased region" description="Acidic residues" evidence="9">
    <location>
        <begin position="85"/>
        <end position="106"/>
    </location>
</feature>
<protein>
    <submittedName>
        <fullName evidence="11">Zinc finger protein 84</fullName>
    </submittedName>
</protein>
<dbReference type="EMBL" id="LNIX01000026">
    <property type="protein sequence ID" value="OXA42234.1"/>
    <property type="molecule type" value="Genomic_DNA"/>
</dbReference>
<gene>
    <name evidence="11" type="ORF">Fcan01_22727</name>
</gene>
<feature type="domain" description="C2H2-type" evidence="10">
    <location>
        <begin position="575"/>
        <end position="600"/>
    </location>
</feature>
<dbReference type="GO" id="GO:0003700">
    <property type="term" value="F:DNA-binding transcription factor activity"/>
    <property type="evidence" value="ECO:0007669"/>
    <property type="project" value="TreeGrafter"/>
</dbReference>
<evidence type="ECO:0000313" key="12">
    <source>
        <dbReference type="Proteomes" id="UP000198287"/>
    </source>
</evidence>
<feature type="domain" description="C2H2-type" evidence="10">
    <location>
        <begin position="222"/>
        <end position="252"/>
    </location>
</feature>
<dbReference type="PANTHER" id="PTHR24404">
    <property type="entry name" value="ZINC FINGER PROTEIN"/>
    <property type="match status" value="1"/>
</dbReference>
<evidence type="ECO:0000256" key="1">
    <source>
        <dbReference type="ARBA" id="ARBA00004123"/>
    </source>
</evidence>
<feature type="domain" description="C2H2-type" evidence="10">
    <location>
        <begin position="369"/>
        <end position="397"/>
    </location>
</feature>
<feature type="compositionally biased region" description="Basic and acidic residues" evidence="9">
    <location>
        <begin position="70"/>
        <end position="84"/>
    </location>
</feature>
<dbReference type="InterPro" id="IPR036236">
    <property type="entry name" value="Znf_C2H2_sf"/>
</dbReference>
<dbReference type="PANTHER" id="PTHR24404:SF114">
    <property type="entry name" value="KLUMPFUSS, ISOFORM B-RELATED"/>
    <property type="match status" value="1"/>
</dbReference>
<keyword evidence="12" id="KW-1185">Reference proteome</keyword>
<dbReference type="Proteomes" id="UP000198287">
    <property type="component" value="Unassembled WGS sequence"/>
</dbReference>
<feature type="compositionally biased region" description="Basic and acidic residues" evidence="9">
    <location>
        <begin position="151"/>
        <end position="172"/>
    </location>
</feature>
<keyword evidence="5" id="KW-0862">Zinc</keyword>
<dbReference type="GO" id="GO:0005634">
    <property type="term" value="C:nucleus"/>
    <property type="evidence" value="ECO:0007669"/>
    <property type="project" value="UniProtKB-SubCell"/>
</dbReference>
<comment type="caution">
    <text evidence="11">The sequence shown here is derived from an EMBL/GenBank/DDBJ whole genome shotgun (WGS) entry which is preliminary data.</text>
</comment>
<evidence type="ECO:0000256" key="5">
    <source>
        <dbReference type="ARBA" id="ARBA00022833"/>
    </source>
</evidence>
<feature type="region of interest" description="Disordered" evidence="9">
    <location>
        <begin position="43"/>
        <end position="178"/>
    </location>
</feature>
<feature type="domain" description="C2H2-type" evidence="10">
    <location>
        <begin position="546"/>
        <end position="574"/>
    </location>
</feature>
<dbReference type="GO" id="GO:0008270">
    <property type="term" value="F:zinc ion binding"/>
    <property type="evidence" value="ECO:0007669"/>
    <property type="project" value="UniProtKB-KW"/>
</dbReference>
<keyword evidence="4 8" id="KW-0863">Zinc-finger</keyword>
<dbReference type="InterPro" id="IPR050589">
    <property type="entry name" value="Ikaros_C2H2-ZF"/>
</dbReference>
<feature type="domain" description="C2H2-type" evidence="10">
    <location>
        <begin position="401"/>
        <end position="428"/>
    </location>
</feature>
<dbReference type="PROSITE" id="PS00028">
    <property type="entry name" value="ZINC_FINGER_C2H2_1"/>
    <property type="match status" value="14"/>
</dbReference>
<feature type="domain" description="C2H2-type" evidence="10">
    <location>
        <begin position="253"/>
        <end position="282"/>
    </location>
</feature>
<dbReference type="GO" id="GO:0000978">
    <property type="term" value="F:RNA polymerase II cis-regulatory region sequence-specific DNA binding"/>
    <property type="evidence" value="ECO:0007669"/>
    <property type="project" value="TreeGrafter"/>
</dbReference>
<dbReference type="SMART" id="SM00355">
    <property type="entry name" value="ZnF_C2H2"/>
    <property type="match status" value="14"/>
</dbReference>
<dbReference type="FunFam" id="3.30.160.60:FF:000446">
    <property type="entry name" value="Zinc finger protein"/>
    <property type="match status" value="2"/>
</dbReference>
<dbReference type="Pfam" id="PF00096">
    <property type="entry name" value="zf-C2H2"/>
    <property type="match status" value="3"/>
</dbReference>
<feature type="domain" description="C2H2-type" evidence="10">
    <location>
        <begin position="457"/>
        <end position="484"/>
    </location>
</feature>
<comment type="subcellular location">
    <subcellularLocation>
        <location evidence="1">Nucleus</location>
    </subcellularLocation>
</comment>
<dbReference type="GO" id="GO:0006357">
    <property type="term" value="P:regulation of transcription by RNA polymerase II"/>
    <property type="evidence" value="ECO:0007669"/>
    <property type="project" value="TreeGrafter"/>
</dbReference>
<dbReference type="SUPFAM" id="SSF57667">
    <property type="entry name" value="beta-beta-alpha zinc fingers"/>
    <property type="match status" value="7"/>
</dbReference>
<feature type="domain" description="C2H2-type" evidence="10">
    <location>
        <begin position="283"/>
        <end position="310"/>
    </location>
</feature>
<evidence type="ECO:0000256" key="6">
    <source>
        <dbReference type="ARBA" id="ARBA00023125"/>
    </source>
</evidence>
<feature type="domain" description="C2H2-type" evidence="10">
    <location>
        <begin position="513"/>
        <end position="537"/>
    </location>
</feature>
<dbReference type="InterPro" id="IPR013087">
    <property type="entry name" value="Znf_C2H2_type"/>
</dbReference>
<organism evidence="11 12">
    <name type="scientific">Folsomia candida</name>
    <name type="common">Springtail</name>
    <dbReference type="NCBI Taxonomy" id="158441"/>
    <lineage>
        <taxon>Eukaryota</taxon>
        <taxon>Metazoa</taxon>
        <taxon>Ecdysozoa</taxon>
        <taxon>Arthropoda</taxon>
        <taxon>Hexapoda</taxon>
        <taxon>Collembola</taxon>
        <taxon>Entomobryomorpha</taxon>
        <taxon>Isotomoidea</taxon>
        <taxon>Isotomidae</taxon>
        <taxon>Proisotominae</taxon>
        <taxon>Folsomia</taxon>
    </lineage>
</organism>
<name>A0A226DBL3_FOLCA</name>
<evidence type="ECO:0000256" key="2">
    <source>
        <dbReference type="ARBA" id="ARBA00022723"/>
    </source>
</evidence>
<dbReference type="Pfam" id="PF13912">
    <property type="entry name" value="zf-C2H2_6"/>
    <property type="match status" value="1"/>
</dbReference>
<feature type="domain" description="C2H2-type" evidence="10">
    <location>
        <begin position="313"/>
        <end position="340"/>
    </location>
</feature>
<keyword evidence="2" id="KW-0479">Metal-binding</keyword>
<dbReference type="OrthoDB" id="6077919at2759"/>
<reference evidence="11 12" key="1">
    <citation type="submission" date="2015-12" db="EMBL/GenBank/DDBJ databases">
        <title>The genome of Folsomia candida.</title>
        <authorList>
            <person name="Faddeeva A."/>
            <person name="Derks M.F."/>
            <person name="Anvar Y."/>
            <person name="Smit S."/>
            <person name="Van Straalen N."/>
            <person name="Roelofs D."/>
        </authorList>
    </citation>
    <scope>NUCLEOTIDE SEQUENCE [LARGE SCALE GENOMIC DNA]</scope>
    <source>
        <strain evidence="11 12">VU population</strain>
        <tissue evidence="11">Whole body</tissue>
    </source>
</reference>
<sequence>MASVDKYLFFNLKQSTRLNMTEHLHKDTEKTMEEIDVKIEADEVKVEQEEESPGGDDEVKVELDDDDDAESHTTIEGDDEVKSEQDDDTDPRDLDDDDPGDVDESEIFFNYGDSYSPSALEMKDPLQQSGDDDEEFPFCITPHAAKRRKMRPTEEIRATRESPRKTGDDSLFRPEQQIPAKTENLPSELGNITPHKFKCTTCQKLFAGKERMLRHVERGHPFACTAPTCSSTFGTEAARNVHLRSAHPGLAAYECPLCARKFHVAHMLVRHMVIRHETGEKKFPCDKCGKSFALEENLQRHVDLHNFEVEKPLVCSVCDSRFEDDGRLLRHAETHVKKRCICTECGSRFSNKLKLESHVRVRHVERKWVKCDQCQKSFIRKATLVRHVTRVHAPQSETSHHVCHICGKSFRLMDGLKTHLRAHDESKKLTCDTCGEKFTYRTILNSHRVREHGADPFVCHECGTTFSSRHGFRRHLMAHRGEKPHKCDMCDARFLTTTILQNHRTTHTGERPFPCPHCESAFKVKKHLTNHVNKLHTPGYVTRLNFRCAQCEKGYPSNVELQAHVRQVHTGERPFVCEQDGCAKAFAQKRSLVLHLRNTHKIGDRKSGFKLPSRRREGGNE</sequence>
<feature type="domain" description="C2H2-type" evidence="10">
    <location>
        <begin position="429"/>
        <end position="456"/>
    </location>
</feature>
<dbReference type="PROSITE" id="PS50157">
    <property type="entry name" value="ZINC_FINGER_C2H2_2"/>
    <property type="match status" value="14"/>
</dbReference>
<dbReference type="AlphaFoldDB" id="A0A226DBL3"/>
<keyword evidence="3" id="KW-0677">Repeat</keyword>
<evidence type="ECO:0000259" key="10">
    <source>
        <dbReference type="PROSITE" id="PS50157"/>
    </source>
</evidence>
<accession>A0A226DBL3</accession>
<keyword evidence="6" id="KW-0238">DNA-binding</keyword>
<dbReference type="FunFam" id="3.30.160.60:FF:000100">
    <property type="entry name" value="Zinc finger 45-like"/>
    <property type="match status" value="2"/>
</dbReference>
<feature type="domain" description="C2H2-type" evidence="10">
    <location>
        <begin position="485"/>
        <end position="512"/>
    </location>
</feature>
<evidence type="ECO:0000313" key="11">
    <source>
        <dbReference type="EMBL" id="OXA42234.1"/>
    </source>
</evidence>
<evidence type="ECO:0000256" key="7">
    <source>
        <dbReference type="ARBA" id="ARBA00023242"/>
    </source>
</evidence>